<dbReference type="RefSeq" id="WP_064598604.1">
    <property type="nucleotide sequence ID" value="NZ_CP134782.1"/>
</dbReference>
<dbReference type="CDD" id="cd01575">
    <property type="entry name" value="PBP1_GntR"/>
    <property type="match status" value="1"/>
</dbReference>
<dbReference type="InterPro" id="IPR010982">
    <property type="entry name" value="Lambda_DNA-bd_dom_sf"/>
</dbReference>
<dbReference type="SMART" id="SM00354">
    <property type="entry name" value="HTH_LACI"/>
    <property type="match status" value="1"/>
</dbReference>
<dbReference type="OrthoDB" id="5681588at2"/>
<dbReference type="SUPFAM" id="SSF53822">
    <property type="entry name" value="Periplasmic binding protein-like I"/>
    <property type="match status" value="1"/>
</dbReference>
<keyword evidence="7" id="KW-1185">Reference proteome</keyword>
<keyword evidence="2" id="KW-0238">DNA-binding</keyword>
<evidence type="ECO:0000259" key="5">
    <source>
        <dbReference type="PROSITE" id="PS50943"/>
    </source>
</evidence>
<comment type="caution">
    <text evidence="6">The sequence shown here is derived from an EMBL/GenBank/DDBJ whole genome shotgun (WGS) entry which is preliminary data.</text>
</comment>
<dbReference type="GO" id="GO:0000976">
    <property type="term" value="F:transcription cis-regulatory region binding"/>
    <property type="evidence" value="ECO:0007669"/>
    <property type="project" value="TreeGrafter"/>
</dbReference>
<feature type="domain" description="HTH lacI-type" evidence="4">
    <location>
        <begin position="6"/>
        <end position="60"/>
    </location>
</feature>
<evidence type="ECO:0000313" key="7">
    <source>
        <dbReference type="Proteomes" id="UP000078225"/>
    </source>
</evidence>
<dbReference type="Proteomes" id="UP000078225">
    <property type="component" value="Unassembled WGS sequence"/>
</dbReference>
<name>A0A1B7L2T0_9ENTR</name>
<evidence type="ECO:0000259" key="4">
    <source>
        <dbReference type="PROSITE" id="PS50932"/>
    </source>
</evidence>
<dbReference type="InterPro" id="IPR046335">
    <property type="entry name" value="LacI/GalR-like_sensor"/>
</dbReference>
<keyword evidence="1" id="KW-0805">Transcription regulation</keyword>
<dbReference type="CDD" id="cd01392">
    <property type="entry name" value="HTH_LacI"/>
    <property type="match status" value="1"/>
</dbReference>
<proteinExistence type="predicted"/>
<dbReference type="EMBL" id="LYRP01000022">
    <property type="protein sequence ID" value="OAT76541.1"/>
    <property type="molecule type" value="Genomic_DNA"/>
</dbReference>
<dbReference type="SUPFAM" id="SSF47413">
    <property type="entry name" value="lambda repressor-like DNA-binding domains"/>
    <property type="match status" value="1"/>
</dbReference>
<protein>
    <submittedName>
        <fullName evidence="6">Transcriptional regulator</fullName>
    </submittedName>
</protein>
<accession>A0A1B7L2T0</accession>
<dbReference type="AlphaFoldDB" id="A0A1B7L2T0"/>
<dbReference type="Pfam" id="PF13377">
    <property type="entry name" value="Peripla_BP_3"/>
    <property type="match status" value="1"/>
</dbReference>
<dbReference type="InterPro" id="IPR001387">
    <property type="entry name" value="Cro/C1-type_HTH"/>
</dbReference>
<sequence>MRNHRISLQDIATLAGVTKMTISRYLRTPHKVSRETGEKIASIIEEINYVPNRAPEMLLNARSYTIGILIPSFQNQLFSDILAGIESVTSGHNYQTLIANYNYCQHSEEEQVINLLSYNIDGIILSEKHHTLRTSKFLRAAKIPVVEVMDTQGNRLDMEVGFNNKLAAYDMVNTMLEKRQRKKIVYLGSKDDVRDEQRFQGYSEAMAEAGLPCLRINPHSISSIHLGSRMLQDALAQYPDLDGVFCTNDDIAMGALLWCHMQNICVPQTLSIAGFHGLEMGKRMIPSLASVITPRFDIGRTAAQMLLKKIEDDEIVGNSVDLGYQIYMGDTL</sequence>
<organism evidence="6 7">
    <name type="scientific">Mangrovibacter phragmitis</name>
    <dbReference type="NCBI Taxonomy" id="1691903"/>
    <lineage>
        <taxon>Bacteria</taxon>
        <taxon>Pseudomonadati</taxon>
        <taxon>Pseudomonadota</taxon>
        <taxon>Gammaproteobacteria</taxon>
        <taxon>Enterobacterales</taxon>
        <taxon>Enterobacteriaceae</taxon>
        <taxon>Mangrovibacter</taxon>
    </lineage>
</organism>
<evidence type="ECO:0000256" key="3">
    <source>
        <dbReference type="ARBA" id="ARBA00023163"/>
    </source>
</evidence>
<feature type="domain" description="HTH cro/C1-type" evidence="5">
    <location>
        <begin position="4"/>
        <end position="50"/>
    </location>
</feature>
<gene>
    <name evidence="6" type="ORF">A9B99_09545</name>
</gene>
<dbReference type="PANTHER" id="PTHR30146:SF37">
    <property type="entry name" value="HTH-TYPE TRANSCRIPTIONAL REGULATOR IDNR"/>
    <property type="match status" value="1"/>
</dbReference>
<dbReference type="PROSITE" id="PS50943">
    <property type="entry name" value="HTH_CROC1"/>
    <property type="match status" value="1"/>
</dbReference>
<dbReference type="PROSITE" id="PS00356">
    <property type="entry name" value="HTH_LACI_1"/>
    <property type="match status" value="1"/>
</dbReference>
<dbReference type="PROSITE" id="PS50932">
    <property type="entry name" value="HTH_LACI_2"/>
    <property type="match status" value="1"/>
</dbReference>
<dbReference type="Gene3D" id="3.40.50.2300">
    <property type="match status" value="2"/>
</dbReference>
<reference evidence="7" key="1">
    <citation type="submission" date="2016-05" db="EMBL/GenBank/DDBJ databases">
        <authorList>
            <person name="Behera P."/>
            <person name="Vaishampayan P."/>
            <person name="Singh N."/>
            <person name="Raina V."/>
            <person name="Suar M."/>
            <person name="Pattnaik A."/>
            <person name="Rastogi G."/>
        </authorList>
    </citation>
    <scope>NUCLEOTIDE SEQUENCE [LARGE SCALE GENOMIC DNA]</scope>
    <source>
        <strain evidence="7">MP23</strain>
    </source>
</reference>
<dbReference type="GO" id="GO:0003700">
    <property type="term" value="F:DNA-binding transcription factor activity"/>
    <property type="evidence" value="ECO:0007669"/>
    <property type="project" value="TreeGrafter"/>
</dbReference>
<dbReference type="PANTHER" id="PTHR30146">
    <property type="entry name" value="LACI-RELATED TRANSCRIPTIONAL REPRESSOR"/>
    <property type="match status" value="1"/>
</dbReference>
<evidence type="ECO:0000256" key="2">
    <source>
        <dbReference type="ARBA" id="ARBA00023125"/>
    </source>
</evidence>
<evidence type="ECO:0000256" key="1">
    <source>
        <dbReference type="ARBA" id="ARBA00023015"/>
    </source>
</evidence>
<dbReference type="InterPro" id="IPR000843">
    <property type="entry name" value="HTH_LacI"/>
</dbReference>
<dbReference type="Pfam" id="PF00356">
    <property type="entry name" value="LacI"/>
    <property type="match status" value="1"/>
</dbReference>
<dbReference type="Gene3D" id="1.10.260.40">
    <property type="entry name" value="lambda repressor-like DNA-binding domains"/>
    <property type="match status" value="1"/>
</dbReference>
<dbReference type="STRING" id="1691903.A9B99_09545"/>
<evidence type="ECO:0000313" key="6">
    <source>
        <dbReference type="EMBL" id="OAT76541.1"/>
    </source>
</evidence>
<keyword evidence="3" id="KW-0804">Transcription</keyword>
<dbReference type="InterPro" id="IPR028082">
    <property type="entry name" value="Peripla_BP_I"/>
</dbReference>